<proteinExistence type="predicted"/>
<evidence type="ECO:0000313" key="3">
    <source>
        <dbReference type="Proteomes" id="UP000054302"/>
    </source>
</evidence>
<dbReference type="Proteomes" id="UP000054302">
    <property type="component" value="Unassembled WGS sequence"/>
</dbReference>
<dbReference type="Pfam" id="PF18648">
    <property type="entry name" value="ADPRTs_Tse2"/>
    <property type="match status" value="1"/>
</dbReference>
<organism evidence="2 3">
    <name type="scientific">Exophiala mesophila</name>
    <name type="common">Black yeast-like fungus</name>
    <dbReference type="NCBI Taxonomy" id="212818"/>
    <lineage>
        <taxon>Eukaryota</taxon>
        <taxon>Fungi</taxon>
        <taxon>Dikarya</taxon>
        <taxon>Ascomycota</taxon>
        <taxon>Pezizomycotina</taxon>
        <taxon>Eurotiomycetes</taxon>
        <taxon>Chaetothyriomycetidae</taxon>
        <taxon>Chaetothyriales</taxon>
        <taxon>Herpotrichiellaceae</taxon>
        <taxon>Exophiala</taxon>
    </lineage>
</organism>
<evidence type="ECO:0000313" key="2">
    <source>
        <dbReference type="EMBL" id="KIV96038.1"/>
    </source>
</evidence>
<accession>A0A0D2AAW4</accession>
<dbReference type="RefSeq" id="XP_016227612.1">
    <property type="nucleotide sequence ID" value="XM_016368094.1"/>
</dbReference>
<protein>
    <recommendedName>
        <fullName evidence="1">Tse2 ADP-ribosyltransferase toxin domain-containing protein</fullName>
    </recommendedName>
</protein>
<dbReference type="VEuPathDB" id="FungiDB:PV10_03620"/>
<keyword evidence="3" id="KW-1185">Reference proteome</keyword>
<dbReference type="OMA" id="AHERADH"/>
<gene>
    <name evidence="2" type="ORF">PV10_03620</name>
</gene>
<dbReference type="InterPro" id="IPR041018">
    <property type="entry name" value="ADPRTs_Tse2"/>
</dbReference>
<dbReference type="OrthoDB" id="10266325at2759"/>
<sequence>MSKLIARYTTFPKLLFRLSNRPTIKLRDFDPRRESGAYDVKIKHGVVQPIAMTSETYQRPNGASMRANTSVQQKLVQEFKGTKVRVYCVPAETVLPEDLVLVHEFGGHYSLQPKVEMTLPGGHGRAPEKSRKLMWVELNAKLTAFYTSQASALTKEDWQKQYPEATE</sequence>
<reference evidence="2 3" key="1">
    <citation type="submission" date="2015-01" db="EMBL/GenBank/DDBJ databases">
        <title>The Genome Sequence of Exophiala mesophila CBS40295.</title>
        <authorList>
            <consortium name="The Broad Institute Genomics Platform"/>
            <person name="Cuomo C."/>
            <person name="de Hoog S."/>
            <person name="Gorbushina A."/>
            <person name="Stielow B."/>
            <person name="Teixiera M."/>
            <person name="Abouelleil A."/>
            <person name="Chapman S.B."/>
            <person name="Priest M."/>
            <person name="Young S.K."/>
            <person name="Wortman J."/>
            <person name="Nusbaum C."/>
            <person name="Birren B."/>
        </authorList>
    </citation>
    <scope>NUCLEOTIDE SEQUENCE [LARGE SCALE GENOMIC DNA]</scope>
    <source>
        <strain evidence="2 3">CBS 40295</strain>
    </source>
</reference>
<feature type="domain" description="Tse2 ADP-ribosyltransferase toxin" evidence="1">
    <location>
        <begin position="14"/>
        <end position="158"/>
    </location>
</feature>
<dbReference type="GeneID" id="27321465"/>
<dbReference type="EMBL" id="KN847521">
    <property type="protein sequence ID" value="KIV96038.1"/>
    <property type="molecule type" value="Genomic_DNA"/>
</dbReference>
<dbReference type="AlphaFoldDB" id="A0A0D2AAW4"/>
<dbReference type="HOGENOM" id="CLU_113396_0_0_1"/>
<name>A0A0D2AAW4_EXOME</name>
<evidence type="ECO:0000259" key="1">
    <source>
        <dbReference type="Pfam" id="PF18648"/>
    </source>
</evidence>